<dbReference type="AlphaFoldDB" id="A0A8J2VDH8"/>
<organism evidence="3 4">
    <name type="scientific">Marinithermofilum abyssi</name>
    <dbReference type="NCBI Taxonomy" id="1571185"/>
    <lineage>
        <taxon>Bacteria</taxon>
        <taxon>Bacillati</taxon>
        <taxon>Bacillota</taxon>
        <taxon>Bacilli</taxon>
        <taxon>Bacillales</taxon>
        <taxon>Thermoactinomycetaceae</taxon>
        <taxon>Marinithermofilum</taxon>
    </lineage>
</organism>
<proteinExistence type="predicted"/>
<dbReference type="InterPro" id="IPR050400">
    <property type="entry name" value="Bact_Cytoskel_RodZ"/>
</dbReference>
<feature type="region of interest" description="Disordered" evidence="1">
    <location>
        <begin position="76"/>
        <end position="301"/>
    </location>
</feature>
<dbReference type="InterPro" id="IPR010982">
    <property type="entry name" value="Lambda_DNA-bd_dom_sf"/>
</dbReference>
<feature type="compositionally biased region" description="Basic and acidic residues" evidence="1">
    <location>
        <begin position="83"/>
        <end position="92"/>
    </location>
</feature>
<dbReference type="InterPro" id="IPR001387">
    <property type="entry name" value="Cro/C1-type_HTH"/>
</dbReference>
<evidence type="ECO:0000313" key="4">
    <source>
        <dbReference type="Proteomes" id="UP000625210"/>
    </source>
</evidence>
<comment type="caution">
    <text evidence="3">The sequence shown here is derived from an EMBL/GenBank/DDBJ whole genome shotgun (WGS) entry which is preliminary data.</text>
</comment>
<dbReference type="Pfam" id="PF13413">
    <property type="entry name" value="HTH_25"/>
    <property type="match status" value="1"/>
</dbReference>
<dbReference type="CDD" id="cd00093">
    <property type="entry name" value="HTH_XRE"/>
    <property type="match status" value="1"/>
</dbReference>
<feature type="domain" description="Cytoskeleton protein RodZ-like C-terminal" evidence="2">
    <location>
        <begin position="380"/>
        <end position="445"/>
    </location>
</feature>
<dbReference type="PANTHER" id="PTHR34475:SF1">
    <property type="entry name" value="CYTOSKELETON PROTEIN RODZ"/>
    <property type="match status" value="1"/>
</dbReference>
<evidence type="ECO:0000313" key="3">
    <source>
        <dbReference type="EMBL" id="GGE27535.1"/>
    </source>
</evidence>
<dbReference type="Pfam" id="PF13464">
    <property type="entry name" value="RodZ_C"/>
    <property type="match status" value="1"/>
</dbReference>
<dbReference type="Gene3D" id="1.10.260.40">
    <property type="entry name" value="lambda repressor-like DNA-binding domains"/>
    <property type="match status" value="1"/>
</dbReference>
<name>A0A8J2VDH8_9BACL</name>
<gene>
    <name evidence="3" type="ORF">GCM10011571_32220</name>
</gene>
<dbReference type="EMBL" id="BMHQ01000014">
    <property type="protein sequence ID" value="GGE27535.1"/>
    <property type="molecule type" value="Genomic_DNA"/>
</dbReference>
<feature type="compositionally biased region" description="Polar residues" evidence="1">
    <location>
        <begin position="128"/>
        <end position="140"/>
    </location>
</feature>
<evidence type="ECO:0000259" key="2">
    <source>
        <dbReference type="Pfam" id="PF13464"/>
    </source>
</evidence>
<feature type="compositionally biased region" description="Low complexity" evidence="1">
    <location>
        <begin position="230"/>
        <end position="244"/>
    </location>
</feature>
<dbReference type="RefSeq" id="WP_188648916.1">
    <property type="nucleotide sequence ID" value="NZ_BMHQ01000014.1"/>
</dbReference>
<feature type="compositionally biased region" description="Polar residues" evidence="1">
    <location>
        <begin position="187"/>
        <end position="210"/>
    </location>
</feature>
<evidence type="ECO:0000256" key="1">
    <source>
        <dbReference type="SAM" id="MobiDB-lite"/>
    </source>
</evidence>
<protein>
    <recommendedName>
        <fullName evidence="2">Cytoskeleton protein RodZ-like C-terminal domain-containing protein</fullName>
    </recommendedName>
</protein>
<feature type="compositionally biased region" description="Polar residues" evidence="1">
    <location>
        <begin position="108"/>
        <end position="120"/>
    </location>
</feature>
<keyword evidence="4" id="KW-1185">Reference proteome</keyword>
<dbReference type="InterPro" id="IPR025194">
    <property type="entry name" value="RodZ-like_C"/>
</dbReference>
<feature type="compositionally biased region" description="Polar residues" evidence="1">
    <location>
        <begin position="270"/>
        <end position="282"/>
    </location>
</feature>
<dbReference type="PANTHER" id="PTHR34475">
    <property type="match status" value="1"/>
</dbReference>
<accession>A0A8J2VDH8</accession>
<reference evidence="3" key="2">
    <citation type="submission" date="2020-09" db="EMBL/GenBank/DDBJ databases">
        <authorList>
            <person name="Sun Q."/>
            <person name="Zhou Y."/>
        </authorList>
    </citation>
    <scope>NUCLEOTIDE SEQUENCE</scope>
    <source>
        <strain evidence="3">CGMCC 1.15179</strain>
    </source>
</reference>
<sequence length="452" mass="50065">MQNEIGAALKKARQQAGLSLEEMQDKTRIAQHDLAALEAGQFDRLPSPFYVRSYIRVYAAQVGLEPTKLLKKYRASLPPQSEETVHPDQDSKHQHHNLNRTGPFRPVSPTSGQESQNLNRTGPFRPVSPTSGQESQNLNRTGRFRPVHANSQTAKHRALKQPQPKETKVNPMPALPVPSHNSEEPPTRSQTARNIKQQSDRQATGVNSGTGRFRRTSPTPKPSDETAAGSQSSLSRTQRFSSSSVGAAGRQHHRPKEPRHNPARQDPPSRHSNPAGTLTDSASPKEGKRNKSNRSKPQRSWNKASLAVATIALFILPGAVWAGYSWLGQPAEEPQKIQAQSHSSADAESESFGLALVDRDTTSGISRYEMKNVRDTEVEIQAKDTCWVQIKEHQNGGYLKDITLKKGELFRFKHPKSVTTDLWITLGNPKNADIKINGQTITPTQTIQVTKK</sequence>
<reference evidence="3" key="1">
    <citation type="journal article" date="2014" name="Int. J. Syst. Evol. Microbiol.">
        <title>Complete genome sequence of Corynebacterium casei LMG S-19264T (=DSM 44701T), isolated from a smear-ripened cheese.</title>
        <authorList>
            <consortium name="US DOE Joint Genome Institute (JGI-PGF)"/>
            <person name="Walter F."/>
            <person name="Albersmeier A."/>
            <person name="Kalinowski J."/>
            <person name="Ruckert C."/>
        </authorList>
    </citation>
    <scope>NUCLEOTIDE SEQUENCE</scope>
    <source>
        <strain evidence="3">CGMCC 1.15179</strain>
    </source>
</reference>
<dbReference type="GO" id="GO:0003677">
    <property type="term" value="F:DNA binding"/>
    <property type="evidence" value="ECO:0007669"/>
    <property type="project" value="InterPro"/>
</dbReference>
<dbReference type="Proteomes" id="UP000625210">
    <property type="component" value="Unassembled WGS sequence"/>
</dbReference>
<dbReference type="SUPFAM" id="SSF47413">
    <property type="entry name" value="lambda repressor-like DNA-binding domains"/>
    <property type="match status" value="1"/>
</dbReference>